<feature type="compositionally biased region" description="Polar residues" evidence="2">
    <location>
        <begin position="397"/>
        <end position="407"/>
    </location>
</feature>
<dbReference type="KEGG" id="pmrn:116950852"/>
<feature type="coiled-coil region" evidence="1">
    <location>
        <begin position="518"/>
        <end position="545"/>
    </location>
</feature>
<dbReference type="Gene3D" id="1.20.5.1700">
    <property type="match status" value="1"/>
</dbReference>
<dbReference type="InterPro" id="IPR038810">
    <property type="entry name" value="CNTLN"/>
</dbReference>
<dbReference type="Gene3D" id="1.10.287.1490">
    <property type="match status" value="1"/>
</dbReference>
<organism evidence="3 5">
    <name type="scientific">Petromyzon marinus</name>
    <name type="common">Sea lamprey</name>
    <dbReference type="NCBI Taxonomy" id="7757"/>
    <lineage>
        <taxon>Eukaryota</taxon>
        <taxon>Metazoa</taxon>
        <taxon>Chordata</taxon>
        <taxon>Craniata</taxon>
        <taxon>Vertebrata</taxon>
        <taxon>Cyclostomata</taxon>
        <taxon>Hyperoartia</taxon>
        <taxon>Petromyzontiformes</taxon>
        <taxon>Petromyzontidae</taxon>
        <taxon>Petromyzon</taxon>
    </lineage>
</organism>
<feature type="region of interest" description="Disordered" evidence="2">
    <location>
        <begin position="378"/>
        <end position="429"/>
    </location>
</feature>
<dbReference type="RefSeq" id="XP_032824865.1">
    <property type="nucleotide sequence ID" value="XM_032968974.1"/>
</dbReference>
<reference evidence="4 5" key="1">
    <citation type="submission" date="2025-04" db="UniProtKB">
        <authorList>
            <consortium name="RefSeq"/>
        </authorList>
    </citation>
    <scope>IDENTIFICATION</scope>
    <source>
        <tissue evidence="4 5">Sperm</tissue>
    </source>
</reference>
<feature type="compositionally biased region" description="Basic and acidic residues" evidence="2">
    <location>
        <begin position="1177"/>
        <end position="1192"/>
    </location>
</feature>
<dbReference type="RefSeq" id="XP_032824864.1">
    <property type="nucleotide sequence ID" value="XM_032968973.1"/>
</dbReference>
<proteinExistence type="predicted"/>
<dbReference type="PANTHER" id="PTHR18957:SF0">
    <property type="entry name" value="CENTLEIN"/>
    <property type="match status" value="1"/>
</dbReference>
<feature type="compositionally biased region" description="Low complexity" evidence="2">
    <location>
        <begin position="856"/>
        <end position="866"/>
    </location>
</feature>
<evidence type="ECO:0000313" key="4">
    <source>
        <dbReference type="RefSeq" id="XP_032824864.1"/>
    </source>
</evidence>
<evidence type="ECO:0000256" key="1">
    <source>
        <dbReference type="SAM" id="Coils"/>
    </source>
</evidence>
<evidence type="ECO:0000313" key="5">
    <source>
        <dbReference type="RefSeq" id="XP_032824865.1"/>
    </source>
</evidence>
<evidence type="ECO:0000313" key="3">
    <source>
        <dbReference type="Proteomes" id="UP001318040"/>
    </source>
</evidence>
<dbReference type="GO" id="GO:0010457">
    <property type="term" value="P:centriole-centriole cohesion"/>
    <property type="evidence" value="ECO:0007669"/>
    <property type="project" value="TreeGrafter"/>
</dbReference>
<feature type="coiled-coil region" evidence="1">
    <location>
        <begin position="978"/>
        <end position="1012"/>
    </location>
</feature>
<feature type="region of interest" description="Disordered" evidence="2">
    <location>
        <begin position="311"/>
        <end position="354"/>
    </location>
</feature>
<feature type="coiled-coil region" evidence="1">
    <location>
        <begin position="170"/>
        <end position="281"/>
    </location>
</feature>
<feature type="compositionally biased region" description="Basic residues" evidence="2">
    <location>
        <begin position="812"/>
        <end position="829"/>
    </location>
</feature>
<feature type="region of interest" description="Disordered" evidence="2">
    <location>
        <begin position="770"/>
        <end position="830"/>
    </location>
</feature>
<protein>
    <submittedName>
        <fullName evidence="4 5">Centlein isoform X1</fullName>
    </submittedName>
</protein>
<accession>A0AAJ7TXM2</accession>
<feature type="region of interest" description="Disordered" evidence="2">
    <location>
        <begin position="1013"/>
        <end position="1046"/>
    </location>
</feature>
<feature type="region of interest" description="Disordered" evidence="2">
    <location>
        <begin position="482"/>
        <end position="509"/>
    </location>
</feature>
<gene>
    <name evidence="4 5" type="primary">CNTLN</name>
</gene>
<keyword evidence="1" id="KW-0175">Coiled coil</keyword>
<feature type="compositionally biased region" description="Pro residues" evidence="2">
    <location>
        <begin position="1023"/>
        <end position="1043"/>
    </location>
</feature>
<dbReference type="GO" id="GO:0005814">
    <property type="term" value="C:centriole"/>
    <property type="evidence" value="ECO:0007669"/>
    <property type="project" value="TreeGrafter"/>
</dbReference>
<dbReference type="PANTHER" id="PTHR18957">
    <property type="entry name" value="CENTLEIN"/>
    <property type="match status" value="1"/>
</dbReference>
<dbReference type="GO" id="GO:0005813">
    <property type="term" value="C:centrosome"/>
    <property type="evidence" value="ECO:0007669"/>
    <property type="project" value="TreeGrafter"/>
</dbReference>
<dbReference type="CTD" id="54875"/>
<keyword evidence="3" id="KW-1185">Reference proteome</keyword>
<dbReference type="Proteomes" id="UP001318040">
    <property type="component" value="Chromosome 40"/>
</dbReference>
<evidence type="ECO:0000256" key="2">
    <source>
        <dbReference type="SAM" id="MobiDB-lite"/>
    </source>
</evidence>
<feature type="coiled-coil region" evidence="1">
    <location>
        <begin position="103"/>
        <end position="130"/>
    </location>
</feature>
<feature type="compositionally biased region" description="Polar residues" evidence="2">
    <location>
        <begin position="867"/>
        <end position="884"/>
    </location>
</feature>
<sequence>MASKKPSQAGVHQLEEEVKQLSEELVQCQADKEFVWSLWKRLQVANPDVSQAISLVLEREKQKAEHKDRKVLEILQVKDNKIFELEQRVGGQQQEVSNVVQRKQATDEQNAALQQQLSGLQAQHAEQCAELQKLQAVHEQSERLTERLLQGHDGERQELQQRCTQLAVEVETLRGHAEQSRQQQEAAEQNVNRLEQELRELRQQAEERTNRCNELRAQVTLHQAQLSRSNAELAKTREQLQELQIDQGLQAEHAAQQSQLVEQLQELTRDTQRVLRQQEETHRAESASLQQMHDELHLRYEALKASVAQLRHGPCTPSSQPQQRDQMQDGGSSNSSSRQTNITGTQQQGESSGTRELDMLLADKEALQERLHDVTTRLAQLSNPATAPVPGRYRSPCRQSIASTSAQGRDAAPRARSLSPTRSSRLSDSQAQLFLLQDRVRGLENLLQVQAQESEELRRAHDRRCERLDALQDKLRVAAEQLQQTEEQHGRGGRKGRPQRAAPHELRQEDSDGVWNELAFVQRENHELQADKLRLQEELDRLRVQAAADRATLAQLSHCLHHERDELLWRLEHRGVGSSSLQPEQMRDSQQMQIVALQRQLKAVEREAGRLAEARDALAGERSLLKAAVAKLRRTAEDRTRQTAAADHESSQLKEKLAQLRETLEQTSCKNSDLGRRMAGLKGQLKRLEEENAGLRGRARDGERALDANADLRRQVARLRREGAESSERCGQLEHRLDGLEAQRLALAEGHGALRQRCRQLRRENAALVEKRRSTARHGGGAPCSDAFGRDAEGNAEEGCEERRAEGSVGPARKRRPGRRRSGNLRHHQAVLNRSIREMGNTFRNFSKDGWEDMSDYSSDTDSGTTERMTPSSSLGSLIAQASQARRHTARPRSANCGPARPCYPRWRWHPRGQHAAAAAAAAAAPPHRAPPPAVSGALRRRVASLLRRVAVLRSARLQAQGGAARLREHATLLGARLAEAQQRTEMQRLTAQRLRAEVSELQQKIRVLERSGDEVRGGLPSPALPVPPPASAVVPPAPPAPTPNQDAEIKQLQLKLRGSAGEMSRQLATIKELRMELQEKDKRISELQDKVTRGERDVAMKRQLLDEQRERVKSAQLSEAAQRGALAELEGKVKSLTEEASGRKVALDSMKQRLNVATKAKGEYEQLYQRAKEELDKKTQKLREHNERLRAAEGAAEELEAAASQQLHELASHSQQALRDLHQQLSASQSRTAQFADFVKALAGEFVRHTRETHALLRRAHPSDTVARTDSASRAQSLAASILNITEAELSDILEVDEAQANATLQRDKQWCSEVEALLDTQGPFADRLLQLVLEKMEEQLQLTHTILQQKAT</sequence>
<feature type="compositionally biased region" description="Low complexity" evidence="2">
    <location>
        <begin position="414"/>
        <end position="429"/>
    </location>
</feature>
<feature type="compositionally biased region" description="Polar residues" evidence="2">
    <location>
        <begin position="316"/>
        <end position="352"/>
    </location>
</feature>
<feature type="region of interest" description="Disordered" evidence="2">
    <location>
        <begin position="1177"/>
        <end position="1216"/>
    </location>
</feature>
<feature type="region of interest" description="Disordered" evidence="2">
    <location>
        <begin position="847"/>
        <end position="900"/>
    </location>
</feature>
<name>A0AAJ7TXM2_PETMA</name>